<dbReference type="Proteomes" id="UP000075880">
    <property type="component" value="Unassembled WGS sequence"/>
</dbReference>
<keyword evidence="2" id="KW-1185">Reference proteome</keyword>
<organism evidence="1 2">
    <name type="scientific">Anopheles atroparvus</name>
    <name type="common">European mosquito</name>
    <dbReference type="NCBI Taxonomy" id="41427"/>
    <lineage>
        <taxon>Eukaryota</taxon>
        <taxon>Metazoa</taxon>
        <taxon>Ecdysozoa</taxon>
        <taxon>Arthropoda</taxon>
        <taxon>Hexapoda</taxon>
        <taxon>Insecta</taxon>
        <taxon>Pterygota</taxon>
        <taxon>Neoptera</taxon>
        <taxon>Endopterygota</taxon>
        <taxon>Diptera</taxon>
        <taxon>Nematocera</taxon>
        <taxon>Culicoidea</taxon>
        <taxon>Culicidae</taxon>
        <taxon>Anophelinae</taxon>
        <taxon>Anopheles</taxon>
    </lineage>
</organism>
<sequence length="64" mass="7137">MSKRIFKACSWRKFAVMIVSQKLVVSKSAASFLVSTRQEASDRSVSCSVSCTPDRTTGTHLRLR</sequence>
<evidence type="ECO:0000313" key="2">
    <source>
        <dbReference type="Proteomes" id="UP000075880"/>
    </source>
</evidence>
<protein>
    <submittedName>
        <fullName evidence="1">Uncharacterized protein</fullName>
    </submittedName>
</protein>
<dbReference type="EnsemblMetazoa" id="ENSAATROPT014249">
    <property type="protein sequence ID" value="ENSAATROPP012989"/>
    <property type="gene ID" value="ENSAATROPG011560"/>
</dbReference>
<accession>A0AAG5DQK6</accession>
<name>A0AAG5DQK6_ANOAO</name>
<dbReference type="AlphaFoldDB" id="A0AAG5DQK6"/>
<evidence type="ECO:0000313" key="1">
    <source>
        <dbReference type="EnsemblMetazoa" id="ENSAATROPP012989"/>
    </source>
</evidence>
<proteinExistence type="predicted"/>
<reference evidence="1" key="1">
    <citation type="submission" date="2024-04" db="UniProtKB">
        <authorList>
            <consortium name="EnsemblMetazoa"/>
        </authorList>
    </citation>
    <scope>IDENTIFICATION</scope>
    <source>
        <strain evidence="1">EBRO</strain>
    </source>
</reference>